<dbReference type="InterPro" id="IPR039697">
    <property type="entry name" value="Alcohol_dehydrogenase_Fe"/>
</dbReference>
<sequence length="128" mass="13514">MGATAFQKGLGAMHALAHPYDAHHSTLNAVLMPYVLKANKQAITDKIQRLSAYIGLEDTGFDGFLVWILSLRAQIGIADNLSQIGIDDSEAGKVGEMACADPSASGNPIAFSAGQCSEIFLRAVHGEL</sequence>
<dbReference type="PANTHER" id="PTHR11496">
    <property type="entry name" value="ALCOHOL DEHYDROGENASE"/>
    <property type="match status" value="1"/>
</dbReference>
<reference evidence="2 3" key="2">
    <citation type="journal article" date="2022" name="Mar. Drugs">
        <title>Bioassay-Guided Fractionation Leads to the Detection of Cholic Acid Generated by the Rare Thalassomonas sp.</title>
        <authorList>
            <person name="Pheiffer F."/>
            <person name="Schneider Y.K."/>
            <person name="Hansen E.H."/>
            <person name="Andersen J.H."/>
            <person name="Isaksson J."/>
            <person name="Busche T."/>
            <person name="R C."/>
            <person name="Kalinowski J."/>
            <person name="Zyl L.V."/>
            <person name="Trindade M."/>
        </authorList>
    </citation>
    <scope>NUCLEOTIDE SEQUENCE [LARGE SCALE GENOMIC DNA]</scope>
    <source>
        <strain evidence="2 3">A5K-106</strain>
    </source>
</reference>
<reference evidence="2 3" key="1">
    <citation type="journal article" date="2015" name="Genome Announc.">
        <title>Draft Genome Sequences of Marine Isolates of Thalassomonas viridans and Thalassomonas actiniarum.</title>
        <authorList>
            <person name="Olonade I."/>
            <person name="van Zyl L.J."/>
            <person name="Trindade M."/>
        </authorList>
    </citation>
    <scope>NUCLEOTIDE SEQUENCE [LARGE SCALE GENOMIC DNA]</scope>
    <source>
        <strain evidence="2 3">A5K-106</strain>
    </source>
</reference>
<accession>A0AAE9YVS4</accession>
<dbReference type="Gene3D" id="1.20.1090.10">
    <property type="entry name" value="Dehydroquinate synthase-like - alpha domain"/>
    <property type="match status" value="1"/>
</dbReference>
<keyword evidence="3" id="KW-1185">Reference proteome</keyword>
<evidence type="ECO:0000313" key="3">
    <source>
        <dbReference type="Proteomes" id="UP000032568"/>
    </source>
</evidence>
<protein>
    <submittedName>
        <fullName evidence="2">Iron-containing alcohol dehydrogenase</fullName>
    </submittedName>
</protein>
<dbReference type="AlphaFoldDB" id="A0AAE9YVS4"/>
<dbReference type="KEGG" id="tact:SG35_026275"/>
<dbReference type="Pfam" id="PF25137">
    <property type="entry name" value="ADH_Fe_C"/>
    <property type="match status" value="1"/>
</dbReference>
<dbReference type="EMBL" id="CP059735">
    <property type="protein sequence ID" value="WDE02076.1"/>
    <property type="molecule type" value="Genomic_DNA"/>
</dbReference>
<evidence type="ECO:0000259" key="1">
    <source>
        <dbReference type="Pfam" id="PF25137"/>
    </source>
</evidence>
<name>A0AAE9YVS4_9GAMM</name>
<dbReference type="PANTHER" id="PTHR11496:SF102">
    <property type="entry name" value="ALCOHOL DEHYDROGENASE 4"/>
    <property type="match status" value="1"/>
</dbReference>
<gene>
    <name evidence="2" type="ORF">SG35_026275</name>
</gene>
<evidence type="ECO:0000313" key="2">
    <source>
        <dbReference type="EMBL" id="WDE02076.1"/>
    </source>
</evidence>
<dbReference type="SUPFAM" id="SSF56796">
    <property type="entry name" value="Dehydroquinate synthase-like"/>
    <property type="match status" value="1"/>
</dbReference>
<organism evidence="2 3">
    <name type="scientific">Thalassomonas actiniarum</name>
    <dbReference type="NCBI Taxonomy" id="485447"/>
    <lineage>
        <taxon>Bacteria</taxon>
        <taxon>Pseudomonadati</taxon>
        <taxon>Pseudomonadota</taxon>
        <taxon>Gammaproteobacteria</taxon>
        <taxon>Alteromonadales</taxon>
        <taxon>Colwelliaceae</taxon>
        <taxon>Thalassomonas</taxon>
    </lineage>
</organism>
<feature type="domain" description="Fe-containing alcohol dehydrogenase-like C-terminal" evidence="1">
    <location>
        <begin position="7"/>
        <end position="123"/>
    </location>
</feature>
<dbReference type="GO" id="GO:0004022">
    <property type="term" value="F:alcohol dehydrogenase (NAD+) activity"/>
    <property type="evidence" value="ECO:0007669"/>
    <property type="project" value="TreeGrafter"/>
</dbReference>
<proteinExistence type="predicted"/>
<dbReference type="InterPro" id="IPR056798">
    <property type="entry name" value="ADH_Fe_C"/>
</dbReference>
<dbReference type="Proteomes" id="UP000032568">
    <property type="component" value="Chromosome"/>
</dbReference>